<proteinExistence type="predicted"/>
<dbReference type="AlphaFoldDB" id="A0A2P2PNB1"/>
<accession>A0A2P2PNB1</accession>
<protein>
    <submittedName>
        <fullName evidence="1">Uncharacterized protein</fullName>
    </submittedName>
</protein>
<sequence length="51" mass="6029">MIIHPTTHGFLPQLMLMKLLRNKTMEEYYKRTEKGFNGYQQMVCLSVSYAS</sequence>
<reference evidence="1" key="1">
    <citation type="submission" date="2018-02" db="EMBL/GenBank/DDBJ databases">
        <title>Rhizophora mucronata_Transcriptome.</title>
        <authorList>
            <person name="Meera S.P."/>
            <person name="Sreeshan A."/>
            <person name="Augustine A."/>
        </authorList>
    </citation>
    <scope>NUCLEOTIDE SEQUENCE</scope>
    <source>
        <tissue evidence="1">Leaf</tissue>
    </source>
</reference>
<evidence type="ECO:0000313" key="1">
    <source>
        <dbReference type="EMBL" id="MBX56260.1"/>
    </source>
</evidence>
<dbReference type="EMBL" id="GGEC01075776">
    <property type="protein sequence ID" value="MBX56260.1"/>
    <property type="molecule type" value="Transcribed_RNA"/>
</dbReference>
<name>A0A2P2PNB1_RHIMU</name>
<organism evidence="1">
    <name type="scientific">Rhizophora mucronata</name>
    <name type="common">Asiatic mangrove</name>
    <dbReference type="NCBI Taxonomy" id="61149"/>
    <lineage>
        <taxon>Eukaryota</taxon>
        <taxon>Viridiplantae</taxon>
        <taxon>Streptophyta</taxon>
        <taxon>Embryophyta</taxon>
        <taxon>Tracheophyta</taxon>
        <taxon>Spermatophyta</taxon>
        <taxon>Magnoliopsida</taxon>
        <taxon>eudicotyledons</taxon>
        <taxon>Gunneridae</taxon>
        <taxon>Pentapetalae</taxon>
        <taxon>rosids</taxon>
        <taxon>fabids</taxon>
        <taxon>Malpighiales</taxon>
        <taxon>Rhizophoraceae</taxon>
        <taxon>Rhizophora</taxon>
    </lineage>
</organism>